<accession>A0ABS1PE73</accession>
<feature type="region of interest" description="Disordered" evidence="1">
    <location>
        <begin position="57"/>
        <end position="88"/>
    </location>
</feature>
<name>A0ABS1PE73_9ACTN</name>
<dbReference type="Proteomes" id="UP000621386">
    <property type="component" value="Unassembled WGS sequence"/>
</dbReference>
<dbReference type="RefSeq" id="WP_201828124.1">
    <property type="nucleotide sequence ID" value="NZ_JAERRH010000054.1"/>
</dbReference>
<sequence>MQFAESLAICTEPLLESLCETLMEQLGDDPDIFSLPGDATGPVGFGETWMRTVRELSSSGRAVSGSEDDDPGERASVQPDDVVAPQPG</sequence>
<protein>
    <submittedName>
        <fullName evidence="2">Uncharacterized protein</fullName>
    </submittedName>
</protein>
<evidence type="ECO:0000313" key="2">
    <source>
        <dbReference type="EMBL" id="MBL1110687.1"/>
    </source>
</evidence>
<gene>
    <name evidence="2" type="ORF">JK361_40180</name>
</gene>
<comment type="caution">
    <text evidence="2">The sequence shown here is derived from an EMBL/GenBank/DDBJ whole genome shotgun (WGS) entry which is preliminary data.</text>
</comment>
<reference evidence="2 3" key="1">
    <citation type="submission" date="2021-01" db="EMBL/GenBank/DDBJ databases">
        <title>WGS of actinomycetes isolated from Thailand.</title>
        <authorList>
            <person name="Thawai C."/>
        </authorList>
    </citation>
    <scope>NUCLEOTIDE SEQUENCE [LARGE SCALE GENOMIC DNA]</scope>
    <source>
        <strain evidence="2 3">CH5-8</strain>
    </source>
</reference>
<dbReference type="EMBL" id="JAERRH010000054">
    <property type="protein sequence ID" value="MBL1110687.1"/>
    <property type="molecule type" value="Genomic_DNA"/>
</dbReference>
<keyword evidence="3" id="KW-1185">Reference proteome</keyword>
<evidence type="ECO:0000256" key="1">
    <source>
        <dbReference type="SAM" id="MobiDB-lite"/>
    </source>
</evidence>
<organism evidence="2 3">
    <name type="scientific">Streptomyces musisoli</name>
    <dbReference type="NCBI Taxonomy" id="2802280"/>
    <lineage>
        <taxon>Bacteria</taxon>
        <taxon>Bacillati</taxon>
        <taxon>Actinomycetota</taxon>
        <taxon>Actinomycetes</taxon>
        <taxon>Kitasatosporales</taxon>
        <taxon>Streptomycetaceae</taxon>
        <taxon>Streptomyces</taxon>
    </lineage>
</organism>
<proteinExistence type="predicted"/>
<evidence type="ECO:0000313" key="3">
    <source>
        <dbReference type="Proteomes" id="UP000621386"/>
    </source>
</evidence>